<evidence type="ECO:0000256" key="4">
    <source>
        <dbReference type="HAMAP-Rule" id="MF_01925"/>
    </source>
</evidence>
<dbReference type="InterPro" id="IPR000304">
    <property type="entry name" value="Pyrroline-COOH_reductase"/>
</dbReference>
<dbReference type="Gene3D" id="3.40.50.720">
    <property type="entry name" value="NAD(P)-binding Rossmann-like Domain"/>
    <property type="match status" value="1"/>
</dbReference>
<dbReference type="InterPro" id="IPR036291">
    <property type="entry name" value="NAD(P)-bd_dom_sf"/>
</dbReference>
<evidence type="ECO:0000256" key="7">
    <source>
        <dbReference type="RuleBase" id="RU003903"/>
    </source>
</evidence>
<evidence type="ECO:0000256" key="5">
    <source>
        <dbReference type="NCBIfam" id="TIGR00112"/>
    </source>
</evidence>
<dbReference type="EC" id="1.5.1.2" evidence="4 5"/>
<keyword evidence="2 4" id="KW-0521">NADP</keyword>
<dbReference type="Pfam" id="PF03807">
    <property type="entry name" value="F420_oxidored"/>
    <property type="match status" value="1"/>
</dbReference>
<reference evidence="10 11" key="1">
    <citation type="submission" date="2014-04" db="EMBL/GenBank/DDBJ databases">
        <title>Marinobacterium kochiensis sp. nov., isolated from sediment sample collected from Kochi backwaters in Kerala, India.</title>
        <authorList>
            <person name="Singh A."/>
            <person name="Pinnaka A.K."/>
        </authorList>
    </citation>
    <scope>NUCLEOTIDE SEQUENCE [LARGE SCALE GENOMIC DNA]</scope>
    <source>
        <strain evidence="10 11">AK27</strain>
    </source>
</reference>
<dbReference type="PROSITE" id="PS00521">
    <property type="entry name" value="P5CR"/>
    <property type="match status" value="1"/>
</dbReference>
<keyword evidence="11" id="KW-1185">Reference proteome</keyword>
<comment type="subcellular location">
    <subcellularLocation>
        <location evidence="4">Cytoplasm</location>
    </subcellularLocation>
</comment>
<feature type="binding site" evidence="6">
    <location>
        <begin position="74"/>
        <end position="77"/>
    </location>
    <ligand>
        <name>NADP(+)</name>
        <dbReference type="ChEBI" id="CHEBI:58349"/>
    </ligand>
</feature>
<dbReference type="InterPro" id="IPR029036">
    <property type="entry name" value="P5CR_dimer"/>
</dbReference>
<dbReference type="Proteomes" id="UP000028252">
    <property type="component" value="Unassembled WGS sequence"/>
</dbReference>
<evidence type="ECO:0000256" key="2">
    <source>
        <dbReference type="ARBA" id="ARBA00022857"/>
    </source>
</evidence>
<dbReference type="PANTHER" id="PTHR11645">
    <property type="entry name" value="PYRROLINE-5-CARBOXYLATE REDUCTASE"/>
    <property type="match status" value="1"/>
</dbReference>
<comment type="function">
    <text evidence="4">Catalyzes the reduction of 1-pyrroline-5-carboxylate (PCA) to L-proline.</text>
</comment>
<dbReference type="PATRIC" id="fig|1232683.4.peg.882"/>
<comment type="similarity">
    <text evidence="1 4 7">Belongs to the pyrroline-5-carboxylate reductase family.</text>
</comment>
<dbReference type="STRING" id="1232683.ADIMK_0890"/>
<evidence type="ECO:0000259" key="8">
    <source>
        <dbReference type="Pfam" id="PF03807"/>
    </source>
</evidence>
<dbReference type="PIRSF" id="PIRSF000193">
    <property type="entry name" value="Pyrrol-5-carb_rd"/>
    <property type="match status" value="1"/>
</dbReference>
<evidence type="ECO:0000313" key="11">
    <source>
        <dbReference type="Proteomes" id="UP000028252"/>
    </source>
</evidence>
<comment type="catalytic activity">
    <reaction evidence="4 7">
        <text>L-proline + NADP(+) = (S)-1-pyrroline-5-carboxylate + NADPH + 2 H(+)</text>
        <dbReference type="Rhea" id="RHEA:14109"/>
        <dbReference type="ChEBI" id="CHEBI:15378"/>
        <dbReference type="ChEBI" id="CHEBI:17388"/>
        <dbReference type="ChEBI" id="CHEBI:57783"/>
        <dbReference type="ChEBI" id="CHEBI:58349"/>
        <dbReference type="ChEBI" id="CHEBI:60039"/>
        <dbReference type="EC" id="1.5.1.2"/>
    </reaction>
</comment>
<organism evidence="10 11">
    <name type="scientific">Marinobacterium lacunae</name>
    <dbReference type="NCBI Taxonomy" id="1232683"/>
    <lineage>
        <taxon>Bacteria</taxon>
        <taxon>Pseudomonadati</taxon>
        <taxon>Pseudomonadota</taxon>
        <taxon>Gammaproteobacteria</taxon>
        <taxon>Oceanospirillales</taxon>
        <taxon>Oceanospirillaceae</taxon>
        <taxon>Marinobacterium</taxon>
    </lineage>
</organism>
<comment type="pathway">
    <text evidence="4 7">Amino-acid biosynthesis; L-proline biosynthesis; L-proline from L-glutamate 5-semialdehyde: step 1/1.</text>
</comment>
<dbReference type="AlphaFoldDB" id="A0A081G333"/>
<keyword evidence="4" id="KW-0963">Cytoplasm</keyword>
<dbReference type="InterPro" id="IPR028939">
    <property type="entry name" value="P5C_Rdtase_cat_N"/>
</dbReference>
<dbReference type="eggNOG" id="COG0345">
    <property type="taxonomic scope" value="Bacteria"/>
</dbReference>
<evidence type="ECO:0000259" key="9">
    <source>
        <dbReference type="Pfam" id="PF14748"/>
    </source>
</evidence>
<evidence type="ECO:0000256" key="3">
    <source>
        <dbReference type="ARBA" id="ARBA00023002"/>
    </source>
</evidence>
<dbReference type="FunFam" id="1.10.3730.10:FF:000001">
    <property type="entry name" value="Pyrroline-5-carboxylate reductase"/>
    <property type="match status" value="1"/>
</dbReference>
<dbReference type="EMBL" id="JMQN01000013">
    <property type="protein sequence ID" value="KEA65188.1"/>
    <property type="molecule type" value="Genomic_DNA"/>
</dbReference>
<feature type="binding site" evidence="6">
    <location>
        <begin position="14"/>
        <end position="19"/>
    </location>
    <ligand>
        <name>NADP(+)</name>
        <dbReference type="ChEBI" id="CHEBI:58349"/>
    </ligand>
</feature>
<dbReference type="InterPro" id="IPR053790">
    <property type="entry name" value="P5CR-like_CS"/>
</dbReference>
<evidence type="ECO:0000313" key="10">
    <source>
        <dbReference type="EMBL" id="KEA65188.1"/>
    </source>
</evidence>
<dbReference type="SUPFAM" id="SSF51735">
    <property type="entry name" value="NAD(P)-binding Rossmann-fold domains"/>
    <property type="match status" value="1"/>
</dbReference>
<protein>
    <recommendedName>
        <fullName evidence="4 5">Pyrroline-5-carboxylate reductase</fullName>
        <shortName evidence="4">P5C reductase</shortName>
        <shortName evidence="4">P5CR</shortName>
        <ecNumber evidence="4 5">1.5.1.2</ecNumber>
    </recommendedName>
    <alternativeName>
        <fullName evidence="4">PCA reductase</fullName>
    </alternativeName>
</protein>
<dbReference type="RefSeq" id="WP_036184054.1">
    <property type="nucleotide sequence ID" value="NZ_JMQN01000013.1"/>
</dbReference>
<feature type="binding site" evidence="6">
    <location>
        <position position="61"/>
    </location>
    <ligand>
        <name>NADPH</name>
        <dbReference type="ChEBI" id="CHEBI:57783"/>
    </ligand>
</feature>
<comment type="caution">
    <text evidence="10">The sequence shown here is derived from an EMBL/GenBank/DDBJ whole genome shotgun (WGS) entry which is preliminary data.</text>
</comment>
<accession>A0A081G333</accession>
<keyword evidence="4 7" id="KW-0028">Amino-acid biosynthesis</keyword>
<dbReference type="Gene3D" id="1.10.3730.10">
    <property type="entry name" value="ProC C-terminal domain-like"/>
    <property type="match status" value="1"/>
</dbReference>
<keyword evidence="3 4" id="KW-0560">Oxidoreductase</keyword>
<dbReference type="GO" id="GO:0055129">
    <property type="term" value="P:L-proline biosynthetic process"/>
    <property type="evidence" value="ECO:0007669"/>
    <property type="project" value="UniProtKB-UniRule"/>
</dbReference>
<dbReference type="HAMAP" id="MF_01925">
    <property type="entry name" value="P5C_reductase"/>
    <property type="match status" value="1"/>
</dbReference>
<sequence>MTSTPNSSPNIAFIGVGNMARAIIGGLLATGYPADHLWVTARNPDKLSDLAERGLHATADNDNAILNADIVVLAVKPQGMQALGEAHRDSVQQKRPLLISVAAGITAEALERWFGGDLAVVRCMPNTPSLVQTGAAGLYANSKVTPTQKEQTEAILAAVGIALWVEQEAQVDTVTAISGSGPAYYFLMMEAMAKAGEQLGLDADTALKLTLQTALGAAKMASQSNLSPAQLRAQVTSPKGTTEQAILSFQAQGYEAMVLKAMQACRDRAEGLSEELCQN</sequence>
<dbReference type="NCBIfam" id="TIGR00112">
    <property type="entry name" value="proC"/>
    <property type="match status" value="1"/>
</dbReference>
<evidence type="ECO:0000256" key="1">
    <source>
        <dbReference type="ARBA" id="ARBA00005525"/>
    </source>
</evidence>
<dbReference type="SUPFAM" id="SSF48179">
    <property type="entry name" value="6-phosphogluconate dehydrogenase C-terminal domain-like"/>
    <property type="match status" value="1"/>
</dbReference>
<dbReference type="UniPathway" id="UPA00098">
    <property type="reaction ID" value="UER00361"/>
</dbReference>
<dbReference type="PANTHER" id="PTHR11645:SF0">
    <property type="entry name" value="PYRROLINE-5-CARBOXYLATE REDUCTASE 3"/>
    <property type="match status" value="1"/>
</dbReference>
<proteinExistence type="inferred from homology"/>
<dbReference type="Pfam" id="PF14748">
    <property type="entry name" value="P5CR_dimer"/>
    <property type="match status" value="1"/>
</dbReference>
<dbReference type="GO" id="GO:0004735">
    <property type="term" value="F:pyrroline-5-carboxylate reductase activity"/>
    <property type="evidence" value="ECO:0007669"/>
    <property type="project" value="UniProtKB-UniRule"/>
</dbReference>
<gene>
    <name evidence="4" type="primary">proC</name>
    <name evidence="10" type="ORF">ADIMK_0890</name>
</gene>
<feature type="domain" description="Pyrroline-5-carboxylate reductase dimerisation" evidence="9">
    <location>
        <begin position="168"/>
        <end position="271"/>
    </location>
</feature>
<feature type="domain" description="Pyrroline-5-carboxylate reductase catalytic N-terminal" evidence="8">
    <location>
        <begin position="11"/>
        <end position="104"/>
    </location>
</feature>
<dbReference type="InterPro" id="IPR008927">
    <property type="entry name" value="6-PGluconate_DH-like_C_sf"/>
</dbReference>
<name>A0A081G333_9GAMM</name>
<keyword evidence="4 7" id="KW-0641">Proline biosynthesis</keyword>
<dbReference type="GO" id="GO:0005737">
    <property type="term" value="C:cytoplasm"/>
    <property type="evidence" value="ECO:0007669"/>
    <property type="project" value="UniProtKB-SubCell"/>
</dbReference>
<comment type="catalytic activity">
    <reaction evidence="4">
        <text>L-proline + NAD(+) = (S)-1-pyrroline-5-carboxylate + NADH + 2 H(+)</text>
        <dbReference type="Rhea" id="RHEA:14105"/>
        <dbReference type="ChEBI" id="CHEBI:15378"/>
        <dbReference type="ChEBI" id="CHEBI:17388"/>
        <dbReference type="ChEBI" id="CHEBI:57540"/>
        <dbReference type="ChEBI" id="CHEBI:57945"/>
        <dbReference type="ChEBI" id="CHEBI:60039"/>
        <dbReference type="EC" id="1.5.1.2"/>
    </reaction>
</comment>
<evidence type="ECO:0000256" key="6">
    <source>
        <dbReference type="PIRSR" id="PIRSR000193-1"/>
    </source>
</evidence>